<sequence length="94" mass="10671">AKKYRERAIITTRLNPMEVARTVARTGLITEAQPFTPQAQGTRKGFLTETLLSPRGKGIPIKKAKGERKRRESTIFMGSDKEMNLRKMLSRVPK</sequence>
<organism evidence="1">
    <name type="scientific">marine sediment metagenome</name>
    <dbReference type="NCBI Taxonomy" id="412755"/>
    <lineage>
        <taxon>unclassified sequences</taxon>
        <taxon>metagenomes</taxon>
        <taxon>ecological metagenomes</taxon>
    </lineage>
</organism>
<feature type="non-terminal residue" evidence="1">
    <location>
        <position position="1"/>
    </location>
</feature>
<gene>
    <name evidence="1" type="ORF">S06H3_08812</name>
</gene>
<comment type="caution">
    <text evidence="1">The sequence shown here is derived from an EMBL/GenBank/DDBJ whole genome shotgun (WGS) entry which is preliminary data.</text>
</comment>
<proteinExistence type="predicted"/>
<protein>
    <submittedName>
        <fullName evidence="1">Uncharacterized protein</fullName>
    </submittedName>
</protein>
<evidence type="ECO:0000313" key="1">
    <source>
        <dbReference type="EMBL" id="GAI11512.1"/>
    </source>
</evidence>
<dbReference type="AlphaFoldDB" id="X1KWS1"/>
<accession>X1KWS1</accession>
<name>X1KWS1_9ZZZZ</name>
<reference evidence="1" key="1">
    <citation type="journal article" date="2014" name="Front. Microbiol.">
        <title>High frequency of phylogenetically diverse reductive dehalogenase-homologous genes in deep subseafloor sedimentary metagenomes.</title>
        <authorList>
            <person name="Kawai M."/>
            <person name="Futagami T."/>
            <person name="Toyoda A."/>
            <person name="Takaki Y."/>
            <person name="Nishi S."/>
            <person name="Hori S."/>
            <person name="Arai W."/>
            <person name="Tsubouchi T."/>
            <person name="Morono Y."/>
            <person name="Uchiyama I."/>
            <person name="Ito T."/>
            <person name="Fujiyama A."/>
            <person name="Inagaki F."/>
            <person name="Takami H."/>
        </authorList>
    </citation>
    <scope>NUCLEOTIDE SEQUENCE</scope>
    <source>
        <strain evidence="1">Expedition CK06-06</strain>
    </source>
</reference>
<dbReference type="EMBL" id="BARV01003772">
    <property type="protein sequence ID" value="GAI11512.1"/>
    <property type="molecule type" value="Genomic_DNA"/>
</dbReference>